<organism evidence="1 2">
    <name type="scientific">Rosa chinensis</name>
    <name type="common">China rose</name>
    <dbReference type="NCBI Taxonomy" id="74649"/>
    <lineage>
        <taxon>Eukaryota</taxon>
        <taxon>Viridiplantae</taxon>
        <taxon>Streptophyta</taxon>
        <taxon>Embryophyta</taxon>
        <taxon>Tracheophyta</taxon>
        <taxon>Spermatophyta</taxon>
        <taxon>Magnoliopsida</taxon>
        <taxon>eudicotyledons</taxon>
        <taxon>Gunneridae</taxon>
        <taxon>Pentapetalae</taxon>
        <taxon>rosids</taxon>
        <taxon>fabids</taxon>
        <taxon>Rosales</taxon>
        <taxon>Rosaceae</taxon>
        <taxon>Rosoideae</taxon>
        <taxon>Rosoideae incertae sedis</taxon>
        <taxon>Rosa</taxon>
    </lineage>
</organism>
<evidence type="ECO:0000313" key="1">
    <source>
        <dbReference type="EMBL" id="PRQ33856.1"/>
    </source>
</evidence>
<dbReference type="Gramene" id="PRQ33856">
    <property type="protein sequence ID" value="PRQ33856"/>
    <property type="gene ID" value="RchiOBHm_Chr5g0062261"/>
</dbReference>
<dbReference type="Proteomes" id="UP000238479">
    <property type="component" value="Chromosome 5"/>
</dbReference>
<sequence>MLVLHYFRHHSMVPWRLRTRWKNFMNDKLINVLWSKVEERKLNQ</sequence>
<reference evidence="1 2" key="1">
    <citation type="journal article" date="2018" name="Nat. Genet.">
        <title>The Rosa genome provides new insights in the design of modern roses.</title>
        <authorList>
            <person name="Bendahmane M."/>
        </authorList>
    </citation>
    <scope>NUCLEOTIDE SEQUENCE [LARGE SCALE GENOMIC DNA]</scope>
    <source>
        <strain evidence="2">cv. Old Blush</strain>
    </source>
</reference>
<proteinExistence type="predicted"/>
<comment type="caution">
    <text evidence="1">The sequence shown here is derived from an EMBL/GenBank/DDBJ whole genome shotgun (WGS) entry which is preliminary data.</text>
</comment>
<accession>A0A2P6QI50</accession>
<name>A0A2P6QI50_ROSCH</name>
<dbReference type="EMBL" id="PDCK01000043">
    <property type="protein sequence ID" value="PRQ33856.1"/>
    <property type="molecule type" value="Genomic_DNA"/>
</dbReference>
<gene>
    <name evidence="1" type="ORF">RchiOBHm_Chr5g0062261</name>
</gene>
<evidence type="ECO:0000313" key="2">
    <source>
        <dbReference type="Proteomes" id="UP000238479"/>
    </source>
</evidence>
<keyword evidence="2" id="KW-1185">Reference proteome</keyword>
<dbReference type="AlphaFoldDB" id="A0A2P6QI50"/>
<protein>
    <submittedName>
        <fullName evidence="1">Uncharacterized protein</fullName>
    </submittedName>
</protein>